<comment type="similarity">
    <text evidence="2 9">Belongs to the SLX4 family.</text>
</comment>
<dbReference type="InterPro" id="IPR027784">
    <property type="entry name" value="Slx4_ascomycetes"/>
</dbReference>
<keyword evidence="12" id="KW-1185">Reference proteome</keyword>
<name>A0A9W9N2Z0_9EURO</name>
<feature type="compositionally biased region" description="Basic and acidic residues" evidence="10">
    <location>
        <begin position="101"/>
        <end position="112"/>
    </location>
</feature>
<dbReference type="GO" id="GO:0017108">
    <property type="term" value="F:5'-flap endonuclease activity"/>
    <property type="evidence" value="ECO:0007669"/>
    <property type="project" value="InterPro"/>
</dbReference>
<feature type="compositionally biased region" description="Polar residues" evidence="10">
    <location>
        <begin position="75"/>
        <end position="84"/>
    </location>
</feature>
<evidence type="ECO:0000256" key="4">
    <source>
        <dbReference type="ARBA" id="ARBA00022763"/>
    </source>
</evidence>
<feature type="region of interest" description="Disordered" evidence="10">
    <location>
        <begin position="600"/>
        <end position="657"/>
    </location>
</feature>
<feature type="region of interest" description="Disordered" evidence="10">
    <location>
        <begin position="19"/>
        <end position="201"/>
    </location>
</feature>
<feature type="compositionally biased region" description="Polar residues" evidence="10">
    <location>
        <begin position="542"/>
        <end position="555"/>
    </location>
</feature>
<keyword evidence="3 9" id="KW-0597">Phosphoprotein</keyword>
<feature type="region of interest" description="Disordered" evidence="10">
    <location>
        <begin position="419"/>
        <end position="439"/>
    </location>
</feature>
<dbReference type="GO" id="GO:0006281">
    <property type="term" value="P:DNA repair"/>
    <property type="evidence" value="ECO:0007669"/>
    <property type="project" value="UniProtKB-UniRule"/>
</dbReference>
<feature type="compositionally biased region" description="Low complexity" evidence="10">
    <location>
        <begin position="46"/>
        <end position="61"/>
    </location>
</feature>
<evidence type="ECO:0000313" key="12">
    <source>
        <dbReference type="Proteomes" id="UP001150904"/>
    </source>
</evidence>
<dbReference type="InterPro" id="IPR018574">
    <property type="entry name" value="Structure-sp_endonuc_su_Slx4"/>
</dbReference>
<reference evidence="11" key="1">
    <citation type="submission" date="2022-12" db="EMBL/GenBank/DDBJ databases">
        <authorList>
            <person name="Petersen C."/>
        </authorList>
    </citation>
    <scope>NUCLEOTIDE SEQUENCE</scope>
    <source>
        <strain evidence="11">IBT 15544</strain>
    </source>
</reference>
<evidence type="ECO:0000256" key="7">
    <source>
        <dbReference type="ARBA" id="ARBA00023242"/>
    </source>
</evidence>
<comment type="subunit">
    <text evidence="9">Forms a heterodimer with SLX1.</text>
</comment>
<accession>A0A9W9N2Z0</accession>
<dbReference type="EMBL" id="JAPQKR010000008">
    <property type="protein sequence ID" value="KAJ5212275.1"/>
    <property type="molecule type" value="Genomic_DNA"/>
</dbReference>
<feature type="compositionally biased region" description="Basic residues" evidence="10">
    <location>
        <begin position="315"/>
        <end position="326"/>
    </location>
</feature>
<feature type="compositionally biased region" description="Low complexity" evidence="10">
    <location>
        <begin position="613"/>
        <end position="625"/>
    </location>
</feature>
<dbReference type="GO" id="GO:0006310">
    <property type="term" value="P:DNA recombination"/>
    <property type="evidence" value="ECO:0007669"/>
    <property type="project" value="UniProtKB-UniRule"/>
</dbReference>
<keyword evidence="6 9" id="KW-0234">DNA repair</keyword>
<feature type="compositionally biased region" description="Polar residues" evidence="10">
    <location>
        <begin position="638"/>
        <end position="648"/>
    </location>
</feature>
<feature type="compositionally biased region" description="Polar residues" evidence="10">
    <location>
        <begin position="703"/>
        <end position="745"/>
    </location>
</feature>
<dbReference type="GO" id="GO:0033557">
    <property type="term" value="C:Slx1-Slx4 complex"/>
    <property type="evidence" value="ECO:0007669"/>
    <property type="project" value="UniProtKB-UniRule"/>
</dbReference>
<evidence type="ECO:0000256" key="8">
    <source>
        <dbReference type="ARBA" id="ARBA00029496"/>
    </source>
</evidence>
<evidence type="ECO:0000313" key="11">
    <source>
        <dbReference type="EMBL" id="KAJ5212275.1"/>
    </source>
</evidence>
<evidence type="ECO:0000256" key="3">
    <source>
        <dbReference type="ARBA" id="ARBA00022553"/>
    </source>
</evidence>
<dbReference type="HAMAP" id="MF_03110">
    <property type="entry name" value="Endonuc_su_Slx4"/>
    <property type="match status" value="1"/>
</dbReference>
<comment type="caution">
    <text evidence="11">The sequence shown here is derived from an EMBL/GenBank/DDBJ whole genome shotgun (WGS) entry which is preliminary data.</text>
</comment>
<organism evidence="11 12">
    <name type="scientific">Penicillium cinerascens</name>
    <dbReference type="NCBI Taxonomy" id="70096"/>
    <lineage>
        <taxon>Eukaryota</taxon>
        <taxon>Fungi</taxon>
        <taxon>Dikarya</taxon>
        <taxon>Ascomycota</taxon>
        <taxon>Pezizomycotina</taxon>
        <taxon>Eurotiomycetes</taxon>
        <taxon>Eurotiomycetidae</taxon>
        <taxon>Eurotiales</taxon>
        <taxon>Aspergillaceae</taxon>
        <taxon>Penicillium</taxon>
    </lineage>
</organism>
<reference evidence="11" key="2">
    <citation type="journal article" date="2023" name="IMA Fungus">
        <title>Comparative genomic study of the Penicillium genus elucidates a diverse pangenome and 15 lateral gene transfer events.</title>
        <authorList>
            <person name="Petersen C."/>
            <person name="Sorensen T."/>
            <person name="Nielsen M.R."/>
            <person name="Sondergaard T.E."/>
            <person name="Sorensen J.L."/>
            <person name="Fitzpatrick D.A."/>
            <person name="Frisvad J.C."/>
            <person name="Nielsen K.L."/>
        </authorList>
    </citation>
    <scope>NUCLEOTIDE SEQUENCE</scope>
    <source>
        <strain evidence="11">IBT 15544</strain>
    </source>
</reference>
<keyword evidence="4 9" id="KW-0227">DNA damage</keyword>
<evidence type="ECO:0000256" key="5">
    <source>
        <dbReference type="ARBA" id="ARBA00023172"/>
    </source>
</evidence>
<evidence type="ECO:0000256" key="2">
    <source>
        <dbReference type="ARBA" id="ARBA00006661"/>
    </source>
</evidence>
<keyword evidence="7 9" id="KW-0539">Nucleus</keyword>
<feature type="region of interest" description="Disordered" evidence="10">
    <location>
        <begin position="292"/>
        <end position="327"/>
    </location>
</feature>
<feature type="region of interest" description="Disordered" evidence="10">
    <location>
        <begin position="505"/>
        <end position="562"/>
    </location>
</feature>
<comment type="PTM">
    <text evidence="9">Phosphorylated in response to DNA damage.</text>
</comment>
<comment type="function">
    <text evidence="9">Regulatory subunit of the SLX1-SLX4 structure-specific endonuclease that resolves DNA secondary structures generated during DNA repair and recombination. Has endonuclease activity towards branched DNA substrates, introducing single-strand cuts in duplex DNA close to junctions with ss-DNA.</text>
</comment>
<evidence type="ECO:0000256" key="9">
    <source>
        <dbReference type="HAMAP-Rule" id="MF_03110"/>
    </source>
</evidence>
<proteinExistence type="inferred from homology"/>
<evidence type="ECO:0000256" key="6">
    <source>
        <dbReference type="ARBA" id="ARBA00023204"/>
    </source>
</evidence>
<dbReference type="Proteomes" id="UP001150904">
    <property type="component" value="Unassembled WGS sequence"/>
</dbReference>
<feature type="compositionally biased region" description="Basic residues" evidence="10">
    <location>
        <begin position="134"/>
        <end position="143"/>
    </location>
</feature>
<evidence type="ECO:0000256" key="10">
    <source>
        <dbReference type="SAM" id="MobiDB-lite"/>
    </source>
</evidence>
<dbReference type="OrthoDB" id="5349119at2759"/>
<feature type="region of interest" description="Disordered" evidence="10">
    <location>
        <begin position="702"/>
        <end position="747"/>
    </location>
</feature>
<dbReference type="AlphaFoldDB" id="A0A9W9N2Z0"/>
<gene>
    <name evidence="9" type="primary">SLX4</name>
    <name evidence="11" type="ORF">N7498_003921</name>
</gene>
<feature type="compositionally biased region" description="Polar residues" evidence="10">
    <location>
        <begin position="600"/>
        <end position="609"/>
    </location>
</feature>
<sequence>MTNSADVIVLSSSPILLPQTHTKTAVDLEKTHGISPRIETPPSLPSPSELFSLPSRSRFFPQPKVTDDTPKTKRLTMNKSVTSDPNDKDASIKLRRKAKKATKEPKSSRLGDIEPDSLDLPDNVAKKVTGLPKSRPRKSTKAAKSKESGNMTLAGKVTKTSSEPQAKKSSKTGKKTAEMTLSPGEFPEQSGFKASSAREKDEELYLDKALRRRVDWTPPKETATGETLVVESDDQLDENPLKCTTSGLGKLFSDYNYSGSRSETREIRSSLIGGGLTKRRRIELVDPQVYPPTNRVLLNDESSVQEEDSTSSGSKPKKKPKSRKRFTTLTARMTAQYAANDAEEDMMDDIIPDIGKAKSRRGKAKSADKDPIFTVLSPEAAAKSLENQDLMFGTCSQLEREDSPQTLREMQQAIRESEGLVPREGERNTASDVVSRRSGTRNLWSVASRDTEGSLVQTELLDMIDLTDASEVPKKKENTAAIAKLRTSGTRQEDDWLDLDFEKLDSSSKQKSQSEKRSKSAAKPKPAASSEPVASGHDIQANVASSQRAGSQQPSMPHYSGFTDAELSSQVASFGFKSVRGRKKMIELLQKCWVSKQGSSAPVISSQKQHVPASAQTASETTTAKAKGKAKSKQSTTVSTPKKSTQRASKVGKTAQPSFMDVEEIQDSEEEIFLSPSQVQKRYTELFSNNTSSTLEPSLEILTKQSQHPSPANREITTVKSSRTAKKVTSSVASKTDNTDPSKWSSLPDLSMQITKAVRHQSQSSHPSTHAGRILPKWQEKIVMYDPIILEDLTTWLNVEGLGMVGEDREVNTGIVRKWCESRGICCCWRKNAS</sequence>
<evidence type="ECO:0000256" key="1">
    <source>
        <dbReference type="ARBA" id="ARBA00004123"/>
    </source>
</evidence>
<dbReference type="GO" id="GO:0006260">
    <property type="term" value="P:DNA replication"/>
    <property type="evidence" value="ECO:0007669"/>
    <property type="project" value="InterPro"/>
</dbReference>
<feature type="compositionally biased region" description="Basic and acidic residues" evidence="10">
    <location>
        <begin position="505"/>
        <end position="518"/>
    </location>
</feature>
<dbReference type="Pfam" id="PF09494">
    <property type="entry name" value="Slx4"/>
    <property type="match status" value="1"/>
</dbReference>
<feature type="compositionally biased region" description="Basic and acidic residues" evidence="10">
    <location>
        <begin position="419"/>
        <end position="429"/>
    </location>
</feature>
<protein>
    <recommendedName>
        <fullName evidence="8 9">Structure-specific endonuclease subunit SLX4</fullName>
    </recommendedName>
</protein>
<comment type="subcellular location">
    <subcellularLocation>
        <location evidence="1 9">Nucleus</location>
    </subcellularLocation>
</comment>
<feature type="compositionally biased region" description="Low complexity" evidence="10">
    <location>
        <begin position="521"/>
        <end position="535"/>
    </location>
</feature>
<keyword evidence="5 9" id="KW-0233">DNA recombination</keyword>
<dbReference type="CDD" id="cd22999">
    <property type="entry name" value="SAP_SLX4"/>
    <property type="match status" value="1"/>
</dbReference>